<dbReference type="InterPro" id="IPR003615">
    <property type="entry name" value="HNH_nuc"/>
</dbReference>
<dbReference type="PANTHER" id="PTHR43861">
    <property type="entry name" value="TRANS-ACONITATE 2-METHYLTRANSFERASE-RELATED"/>
    <property type="match status" value="1"/>
</dbReference>
<sequence length="600" mass="68780">MTKRSATVRHSSTDFYNNSVKEITRQYLSLSFEDVHSHWTHHLQSALKKQNVAILDVGAGAGRDVSYIAKLAAQYSSDTSSQNIYAVEPAIEMMKVGQATTQNQNVHWLQDALPSLDKTTKLEISFDLILLSAVWMHIAPSNRARSMRKLANLLKPGGKIVISLKFGMTKEEQQERSMYDVSVEEIERLAQNLGLIAQLESSTSIDKLNRAGIYWQTVVLRMPDDGTGAFPFIRHVAINDGKSATHKLALLRVLLRIADGHPGAVLRREHFSGGDRVILPLGLVSLYWIHQYKDLIDHHGLFQTPNKSAKMGFMKKGGWCELGERTSSDFRVGNLFMGEEAVALCKTLSTCAQNIRDMPSRYITLPYSDARVFEVASKRVKPVRRLFLDLDTLTQWGEFSLPESTWLALSRYACWIEPVIVSEWVRTMATYSGNRQYAAFDKRAYLNQALNWLEPIRTTTEVRNRFDALKSKQAMQCVWSAKALKHKYDIDHSMPFSRWPNNDLWNLVPSDQKVNNEKRDRLPTERKLIEAKERMLDWWKMAWLDDVSIKDNVALKQRFFAEANIALPGLPRHNLSVDDLFEALLLQRGRLREMQQLREW</sequence>
<organism evidence="3 4">
    <name type="scientific">Glaciecola nitratireducens (strain JCM 12485 / KCTC 12276 / FR1064)</name>
    <dbReference type="NCBI Taxonomy" id="1085623"/>
    <lineage>
        <taxon>Bacteria</taxon>
        <taxon>Pseudomonadati</taxon>
        <taxon>Pseudomonadota</taxon>
        <taxon>Gammaproteobacteria</taxon>
        <taxon>Alteromonadales</taxon>
        <taxon>Alteromonadaceae</taxon>
        <taxon>Brumicola</taxon>
    </lineage>
</organism>
<dbReference type="SUPFAM" id="SSF53335">
    <property type="entry name" value="S-adenosyl-L-methionine-dependent methyltransferases"/>
    <property type="match status" value="1"/>
</dbReference>
<dbReference type="AlphaFoldDB" id="G4QL14"/>
<protein>
    <submittedName>
        <fullName evidence="3">Methyltransferase type 12</fullName>
    </submittedName>
</protein>
<keyword evidence="3" id="KW-0489">Methyltransferase</keyword>
<feature type="domain" description="Methyltransferase type 12" evidence="1">
    <location>
        <begin position="55"/>
        <end position="160"/>
    </location>
</feature>
<reference evidence="3 4" key="1">
    <citation type="journal article" date="2011" name="J. Bacteriol.">
        <title>Complete genome sequence of seawater bacterium Glaciecola nitratireducens FR1064T.</title>
        <authorList>
            <person name="Bian F."/>
            <person name="Qin Q.L."/>
            <person name="Xie B.B."/>
            <person name="Shu Y.L."/>
            <person name="Zhang X.Y."/>
            <person name="Yu Y."/>
            <person name="Chen B."/>
            <person name="Chen X.L."/>
            <person name="Zhou B.C."/>
            <person name="Zhang Y.Z."/>
        </authorList>
    </citation>
    <scope>NUCLEOTIDE SEQUENCE [LARGE SCALE GENOMIC DNA]</scope>
    <source>
        <strain evidence="4">JCM 12485 / KCTC 12276 / FR1064</strain>
    </source>
</reference>
<dbReference type="RefSeq" id="WP_014108278.1">
    <property type="nucleotide sequence ID" value="NC_016041.1"/>
</dbReference>
<dbReference type="Gene3D" id="1.10.30.50">
    <property type="match status" value="1"/>
</dbReference>
<feature type="domain" description="HNH nuclease" evidence="2">
    <location>
        <begin position="484"/>
        <end position="523"/>
    </location>
</feature>
<proteinExistence type="predicted"/>
<evidence type="ECO:0000259" key="2">
    <source>
        <dbReference type="Pfam" id="PF13395"/>
    </source>
</evidence>
<keyword evidence="3" id="KW-0808">Transferase</keyword>
<evidence type="ECO:0000313" key="3">
    <source>
        <dbReference type="EMBL" id="AEP29404.1"/>
    </source>
</evidence>
<dbReference type="EMBL" id="CP003060">
    <property type="protein sequence ID" value="AEP29404.1"/>
    <property type="molecule type" value="Genomic_DNA"/>
</dbReference>
<keyword evidence="4" id="KW-1185">Reference proteome</keyword>
<dbReference type="OrthoDB" id="7348755at2"/>
<dbReference type="HOGENOM" id="CLU_496011_0_0_6"/>
<dbReference type="KEGG" id="gni:GNIT_1280"/>
<gene>
    <name evidence="3" type="ordered locus">GNIT_1280</name>
</gene>
<dbReference type="STRING" id="1085623.GNIT_1280"/>
<dbReference type="GO" id="GO:0032259">
    <property type="term" value="P:methylation"/>
    <property type="evidence" value="ECO:0007669"/>
    <property type="project" value="UniProtKB-KW"/>
</dbReference>
<dbReference type="Pfam" id="PF08242">
    <property type="entry name" value="Methyltransf_12"/>
    <property type="match status" value="1"/>
</dbReference>
<name>G4QL14_GLANF</name>
<dbReference type="InterPro" id="IPR013217">
    <property type="entry name" value="Methyltransf_12"/>
</dbReference>
<evidence type="ECO:0000313" key="4">
    <source>
        <dbReference type="Proteomes" id="UP000009282"/>
    </source>
</evidence>
<accession>G4QL14</accession>
<dbReference type="InterPro" id="IPR029063">
    <property type="entry name" value="SAM-dependent_MTases_sf"/>
</dbReference>
<dbReference type="Pfam" id="PF13395">
    <property type="entry name" value="HNH_4"/>
    <property type="match status" value="1"/>
</dbReference>
<dbReference type="GO" id="GO:0008168">
    <property type="term" value="F:methyltransferase activity"/>
    <property type="evidence" value="ECO:0007669"/>
    <property type="project" value="UniProtKB-KW"/>
</dbReference>
<evidence type="ECO:0000259" key="1">
    <source>
        <dbReference type="Pfam" id="PF08242"/>
    </source>
</evidence>
<dbReference type="Proteomes" id="UP000009282">
    <property type="component" value="Chromosome"/>
</dbReference>
<dbReference type="CDD" id="cd02440">
    <property type="entry name" value="AdoMet_MTases"/>
    <property type="match status" value="1"/>
</dbReference>
<dbReference type="eggNOG" id="COG3513">
    <property type="taxonomic scope" value="Bacteria"/>
</dbReference>
<dbReference type="Gene3D" id="3.40.50.150">
    <property type="entry name" value="Vaccinia Virus protein VP39"/>
    <property type="match status" value="1"/>
</dbReference>
<dbReference type="eggNOG" id="COG2226">
    <property type="taxonomic scope" value="Bacteria"/>
</dbReference>